<evidence type="ECO:0000313" key="3">
    <source>
        <dbReference type="Proteomes" id="UP000831151"/>
    </source>
</evidence>
<keyword evidence="1" id="KW-0812">Transmembrane</keyword>
<dbReference type="RefSeq" id="WP_249242204.1">
    <property type="nucleotide sequence ID" value="NZ_CP096649.1"/>
</dbReference>
<protein>
    <submittedName>
        <fullName evidence="2">TIGR01906 family membrane protein</fullName>
    </submittedName>
</protein>
<feature type="transmembrane region" description="Helical" evidence="1">
    <location>
        <begin position="129"/>
        <end position="148"/>
    </location>
</feature>
<evidence type="ECO:0000256" key="1">
    <source>
        <dbReference type="SAM" id="Phobius"/>
    </source>
</evidence>
<accession>A0A9E7DII5</accession>
<dbReference type="KEGG" id="fms:M1R53_05025"/>
<feature type="transmembrane region" description="Helical" evidence="1">
    <location>
        <begin position="97"/>
        <end position="117"/>
    </location>
</feature>
<evidence type="ECO:0000313" key="2">
    <source>
        <dbReference type="EMBL" id="UQK58605.1"/>
    </source>
</evidence>
<feature type="transmembrane region" description="Helical" evidence="1">
    <location>
        <begin position="185"/>
        <end position="212"/>
    </location>
</feature>
<organism evidence="2 3">
    <name type="scientific">Fenollaria massiliensis</name>
    <dbReference type="NCBI Taxonomy" id="938288"/>
    <lineage>
        <taxon>Bacteria</taxon>
        <taxon>Bacillati</taxon>
        <taxon>Bacillota</taxon>
        <taxon>Clostridia</taxon>
        <taxon>Eubacteriales</taxon>
        <taxon>Fenollaria</taxon>
    </lineage>
</organism>
<dbReference type="AlphaFoldDB" id="A0A9E7DII5"/>
<dbReference type="InterPro" id="IPR010178">
    <property type="entry name" value="Lit"/>
</dbReference>
<dbReference type="EMBL" id="CP096649">
    <property type="protein sequence ID" value="UQK58605.1"/>
    <property type="molecule type" value="Genomic_DNA"/>
</dbReference>
<dbReference type="Proteomes" id="UP000831151">
    <property type="component" value="Chromosome"/>
</dbReference>
<keyword evidence="3" id="KW-1185">Reference proteome</keyword>
<dbReference type="NCBIfam" id="TIGR01906">
    <property type="entry name" value="integ_TIGR01906"/>
    <property type="match status" value="1"/>
</dbReference>
<keyword evidence="1" id="KW-0472">Membrane</keyword>
<gene>
    <name evidence="2" type="ORF">M1R53_05025</name>
</gene>
<dbReference type="Pfam" id="PF07314">
    <property type="entry name" value="Lit"/>
    <property type="match status" value="1"/>
</dbReference>
<keyword evidence="1" id="KW-1133">Transmembrane helix</keyword>
<proteinExistence type="predicted"/>
<name>A0A9E7DII5_9FIRM</name>
<sequence length="224" mass="25951">MKNIKLSVAIILTLNIIALILCQAIQTVSYDENAVYMNAKHLDDFDYIDRSEEEVLVASKIIAGYLRGQNADEHLSLIGLNEKEISHMRDVRHIYKVLNIIKIISAAITLFIILLYAWKKINVFKFKELRNTLFIGYLVPIIFGALYLTDFSGAFVKFHEIFFDNQLWQLDPSTDLLIRLMPEEFFINGFIKILAYYTVSIFVIHICSFYYVARCSSKMKKKGV</sequence>
<reference evidence="2" key="1">
    <citation type="submission" date="2022-04" db="EMBL/GenBank/DDBJ databases">
        <title>Complete genome sequences of Ezakiella coagulans and Fenollaria massiliensis.</title>
        <authorList>
            <person name="France M.T."/>
            <person name="Clifford J."/>
            <person name="Narina S."/>
            <person name="Rutt L."/>
            <person name="Ravel J."/>
        </authorList>
    </citation>
    <scope>NUCLEOTIDE SEQUENCE</scope>
    <source>
        <strain evidence="2">C0061C2</strain>
    </source>
</reference>